<dbReference type="CDD" id="cd01025">
    <property type="entry name" value="TOPRIM_recR"/>
    <property type="match status" value="1"/>
</dbReference>
<dbReference type="PANTHER" id="PTHR30446">
    <property type="entry name" value="RECOMBINATION PROTEIN RECR"/>
    <property type="match status" value="1"/>
</dbReference>
<keyword evidence="6 7" id="KW-0234">DNA repair</keyword>
<gene>
    <name evidence="7" type="primary">recR</name>
    <name evidence="9" type="ORF">JWYL7_1862</name>
    <name evidence="10" type="ORF">SAMN05661008_01805</name>
</gene>
<dbReference type="GO" id="GO:0008270">
    <property type="term" value="F:zinc ion binding"/>
    <property type="evidence" value="ECO:0007669"/>
    <property type="project" value="UniProtKB-KW"/>
</dbReference>
<keyword evidence="4 7" id="KW-0862">Zinc</keyword>
<keyword evidence="2 7" id="KW-0227">DNA damage</keyword>
<sequence length="203" mass="22638">MSEFMEYYSGPISRLIEEFSKLPGIGRKTAQRLAFHVINMNLEDVDSLSKAIIEAKKQIKYCASCCNITDKEKCDICSNQGRSEEVICVVEDPRDVSAMERTKEFRGKYHVLHGVISPMDGVGPDMIKVKELLVRLNNPQVKEVILATNPTIEGEATAMYLARLIKPLGIKVTRIAHGLPVGGDLEYADEVTISKALEGRREL</sequence>
<name>A0A150FT71_CLOPD</name>
<dbReference type="InterPro" id="IPR006171">
    <property type="entry name" value="TOPRIM_dom"/>
</dbReference>
<dbReference type="GO" id="GO:0006310">
    <property type="term" value="P:DNA recombination"/>
    <property type="evidence" value="ECO:0007669"/>
    <property type="project" value="UniProtKB-UniRule"/>
</dbReference>
<dbReference type="Proteomes" id="UP000323392">
    <property type="component" value="Unassembled WGS sequence"/>
</dbReference>
<keyword evidence="3 7" id="KW-0863">Zinc-finger</keyword>
<comment type="caution">
    <text evidence="9">The sequence shown here is derived from an EMBL/GenBank/DDBJ whole genome shotgun (WGS) entry which is preliminary data.</text>
</comment>
<dbReference type="PANTHER" id="PTHR30446:SF0">
    <property type="entry name" value="RECOMBINATION PROTEIN RECR"/>
    <property type="match status" value="1"/>
</dbReference>
<evidence type="ECO:0000256" key="4">
    <source>
        <dbReference type="ARBA" id="ARBA00022833"/>
    </source>
</evidence>
<accession>A0A150FT71</accession>
<dbReference type="PROSITE" id="PS01300">
    <property type="entry name" value="RECR"/>
    <property type="match status" value="1"/>
</dbReference>
<evidence type="ECO:0000313" key="12">
    <source>
        <dbReference type="Proteomes" id="UP000323392"/>
    </source>
</evidence>
<dbReference type="Gene3D" id="3.30.60.80">
    <property type="match status" value="1"/>
</dbReference>
<dbReference type="Gene3D" id="1.10.8.420">
    <property type="entry name" value="RecR Domain 1"/>
    <property type="match status" value="1"/>
</dbReference>
<dbReference type="PATRIC" id="fig|1121328.3.peg.1874"/>
<dbReference type="EMBL" id="LSFY01000001">
    <property type="protein sequence ID" value="KXZ40786.1"/>
    <property type="molecule type" value="Genomic_DNA"/>
</dbReference>
<dbReference type="Pfam" id="PF21176">
    <property type="entry name" value="RecR_HhH"/>
    <property type="match status" value="1"/>
</dbReference>
<keyword evidence="12" id="KW-1185">Reference proteome</keyword>
<dbReference type="InterPro" id="IPR034137">
    <property type="entry name" value="TOPRIM_RecR"/>
</dbReference>
<dbReference type="EMBL" id="FRBG01000020">
    <property type="protein sequence ID" value="SHL28360.1"/>
    <property type="molecule type" value="Genomic_DNA"/>
</dbReference>
<dbReference type="AlphaFoldDB" id="A0A150FT71"/>
<protein>
    <recommendedName>
        <fullName evidence="7">Recombination protein RecR</fullName>
    </recommendedName>
</protein>
<evidence type="ECO:0000256" key="3">
    <source>
        <dbReference type="ARBA" id="ARBA00022771"/>
    </source>
</evidence>
<dbReference type="GO" id="GO:0003677">
    <property type="term" value="F:DNA binding"/>
    <property type="evidence" value="ECO:0007669"/>
    <property type="project" value="UniProtKB-UniRule"/>
</dbReference>
<dbReference type="GO" id="GO:0006281">
    <property type="term" value="P:DNA repair"/>
    <property type="evidence" value="ECO:0007669"/>
    <property type="project" value="UniProtKB-UniRule"/>
</dbReference>
<evidence type="ECO:0000256" key="1">
    <source>
        <dbReference type="ARBA" id="ARBA00022723"/>
    </source>
</evidence>
<dbReference type="SMART" id="SM00493">
    <property type="entry name" value="TOPRIM"/>
    <property type="match status" value="1"/>
</dbReference>
<reference evidence="10 12" key="2">
    <citation type="submission" date="2016-11" db="EMBL/GenBank/DDBJ databases">
        <authorList>
            <person name="Varghese N."/>
            <person name="Submissions S."/>
        </authorList>
    </citation>
    <scope>NUCLEOTIDE SEQUENCE [LARGE SCALE GENOMIC DNA]</scope>
    <source>
        <strain evidence="10 12">DSM 7308</strain>
    </source>
</reference>
<feature type="domain" description="Toprim" evidence="8">
    <location>
        <begin position="85"/>
        <end position="180"/>
    </location>
</feature>
<comment type="function">
    <text evidence="7">May play a role in DNA repair. It seems to be involved in an RecBC-independent recombinational process of DNA repair. It may act with RecF and RecO.</text>
</comment>
<dbReference type="Proteomes" id="UP000092605">
    <property type="component" value="Unassembled WGS sequence"/>
</dbReference>
<dbReference type="InterPro" id="IPR023627">
    <property type="entry name" value="Rcmb_RecR"/>
</dbReference>
<evidence type="ECO:0000256" key="6">
    <source>
        <dbReference type="ARBA" id="ARBA00023204"/>
    </source>
</evidence>
<evidence type="ECO:0000313" key="11">
    <source>
        <dbReference type="Proteomes" id="UP000092605"/>
    </source>
</evidence>
<evidence type="ECO:0000313" key="9">
    <source>
        <dbReference type="EMBL" id="KXZ40786.1"/>
    </source>
</evidence>
<evidence type="ECO:0000313" key="10">
    <source>
        <dbReference type="EMBL" id="SHL28360.1"/>
    </source>
</evidence>
<proteinExistence type="inferred from homology"/>
<evidence type="ECO:0000256" key="7">
    <source>
        <dbReference type="HAMAP-Rule" id="MF_00017"/>
    </source>
</evidence>
<dbReference type="HAMAP" id="MF_00017">
    <property type="entry name" value="RecR"/>
    <property type="match status" value="1"/>
</dbReference>
<keyword evidence="1 7" id="KW-0479">Metal-binding</keyword>
<dbReference type="PROSITE" id="PS50880">
    <property type="entry name" value="TOPRIM"/>
    <property type="match status" value="1"/>
</dbReference>
<dbReference type="NCBIfam" id="TIGR00615">
    <property type="entry name" value="recR"/>
    <property type="match status" value="1"/>
</dbReference>
<dbReference type="Pfam" id="PF02132">
    <property type="entry name" value="RecR_ZnF"/>
    <property type="match status" value="1"/>
</dbReference>
<dbReference type="Gene3D" id="3.40.1360.10">
    <property type="match status" value="1"/>
</dbReference>
<dbReference type="Gene3D" id="6.10.250.240">
    <property type="match status" value="1"/>
</dbReference>
<comment type="similarity">
    <text evidence="7">Belongs to the RecR family.</text>
</comment>
<evidence type="ECO:0000256" key="2">
    <source>
        <dbReference type="ARBA" id="ARBA00022763"/>
    </source>
</evidence>
<reference evidence="9 11" key="1">
    <citation type="submission" date="2016-02" db="EMBL/GenBank/DDBJ databases">
        <title>Draft genome sequence for Clostridium paradoxum JW-YL-7.</title>
        <authorList>
            <person name="Utturkar S.M."/>
            <person name="Lancaster A."/>
            <person name="Poole F.L."/>
            <person name="Adams M.W."/>
            <person name="Brown S.D."/>
        </authorList>
    </citation>
    <scope>NUCLEOTIDE SEQUENCE [LARGE SCALE GENOMIC DNA]</scope>
    <source>
        <strain evidence="9 11">JW-YL-7</strain>
    </source>
</reference>
<evidence type="ECO:0000256" key="5">
    <source>
        <dbReference type="ARBA" id="ARBA00023172"/>
    </source>
</evidence>
<dbReference type="SUPFAM" id="SSF111304">
    <property type="entry name" value="Recombination protein RecR"/>
    <property type="match status" value="1"/>
</dbReference>
<evidence type="ECO:0000259" key="8">
    <source>
        <dbReference type="PROSITE" id="PS50880"/>
    </source>
</evidence>
<dbReference type="Pfam" id="PF21175">
    <property type="entry name" value="RecR_C"/>
    <property type="match status" value="1"/>
</dbReference>
<dbReference type="InterPro" id="IPR015967">
    <property type="entry name" value="Rcmb_RecR_Znf"/>
</dbReference>
<dbReference type="InterPro" id="IPR000093">
    <property type="entry name" value="DNA_Rcmb_RecR"/>
</dbReference>
<feature type="zinc finger region" description="C4-type" evidence="7">
    <location>
        <begin position="62"/>
        <end position="77"/>
    </location>
</feature>
<organism evidence="9 11">
    <name type="scientific">Alkalithermobacter thermoalcaliphilus JW-YL-7 = DSM 7308</name>
    <dbReference type="NCBI Taxonomy" id="1121328"/>
    <lineage>
        <taxon>Bacteria</taxon>
        <taxon>Bacillati</taxon>
        <taxon>Bacillota</taxon>
        <taxon>Clostridia</taxon>
        <taxon>Peptostreptococcales</taxon>
        <taxon>Tepidibacteraceae</taxon>
        <taxon>Alkalithermobacter</taxon>
    </lineage>
</organism>
<dbReference type="STRING" id="1121328.JWYL7_1862"/>
<keyword evidence="5 7" id="KW-0233">DNA recombination</keyword>
<dbReference type="Pfam" id="PF13662">
    <property type="entry name" value="Toprim_4"/>
    <property type="match status" value="1"/>
</dbReference>